<organism evidence="1 2">
    <name type="scientific">Morchella conica CCBAS932</name>
    <dbReference type="NCBI Taxonomy" id="1392247"/>
    <lineage>
        <taxon>Eukaryota</taxon>
        <taxon>Fungi</taxon>
        <taxon>Dikarya</taxon>
        <taxon>Ascomycota</taxon>
        <taxon>Pezizomycotina</taxon>
        <taxon>Pezizomycetes</taxon>
        <taxon>Pezizales</taxon>
        <taxon>Morchellaceae</taxon>
        <taxon>Morchella</taxon>
    </lineage>
</organism>
<reference evidence="1 2" key="1">
    <citation type="journal article" date="2018" name="Nat. Ecol. Evol.">
        <title>Pezizomycetes genomes reveal the molecular basis of ectomycorrhizal truffle lifestyle.</title>
        <authorList>
            <person name="Murat C."/>
            <person name="Payen T."/>
            <person name="Noel B."/>
            <person name="Kuo A."/>
            <person name="Morin E."/>
            <person name="Chen J."/>
            <person name="Kohler A."/>
            <person name="Krizsan K."/>
            <person name="Balestrini R."/>
            <person name="Da Silva C."/>
            <person name="Montanini B."/>
            <person name="Hainaut M."/>
            <person name="Levati E."/>
            <person name="Barry K.W."/>
            <person name="Belfiori B."/>
            <person name="Cichocki N."/>
            <person name="Clum A."/>
            <person name="Dockter R.B."/>
            <person name="Fauchery L."/>
            <person name="Guy J."/>
            <person name="Iotti M."/>
            <person name="Le Tacon F."/>
            <person name="Lindquist E.A."/>
            <person name="Lipzen A."/>
            <person name="Malagnac F."/>
            <person name="Mello A."/>
            <person name="Molinier V."/>
            <person name="Miyauchi S."/>
            <person name="Poulain J."/>
            <person name="Riccioni C."/>
            <person name="Rubini A."/>
            <person name="Sitrit Y."/>
            <person name="Splivallo R."/>
            <person name="Traeger S."/>
            <person name="Wang M."/>
            <person name="Zifcakova L."/>
            <person name="Wipf D."/>
            <person name="Zambonelli A."/>
            <person name="Paolocci F."/>
            <person name="Nowrousian M."/>
            <person name="Ottonello S."/>
            <person name="Baldrian P."/>
            <person name="Spatafora J.W."/>
            <person name="Henrissat B."/>
            <person name="Nagy L.G."/>
            <person name="Aury J.M."/>
            <person name="Wincker P."/>
            <person name="Grigoriev I.V."/>
            <person name="Bonfante P."/>
            <person name="Martin F.M."/>
        </authorList>
    </citation>
    <scope>NUCLEOTIDE SEQUENCE [LARGE SCALE GENOMIC DNA]</scope>
    <source>
        <strain evidence="1 2">CCBAS932</strain>
    </source>
</reference>
<dbReference type="EMBL" id="ML119622">
    <property type="protein sequence ID" value="RPB06254.1"/>
    <property type="molecule type" value="Genomic_DNA"/>
</dbReference>
<sequence length="163" mass="16650">MSDTPTPTPTTTTAPDAPLFFTGPIEAAVTASITQGLPLACFIADDGAVSSTWQDEYMQDEEVLPLLRSRCVLLRLQAGSVEAGFLAAFCPIQAVPYLVVVKNGAMVANVAAGATRDEFMDGIKAALTETETPEDVPAAVAATAAAPASVNLPQPITAAAASA</sequence>
<dbReference type="Pfam" id="PF23187">
    <property type="entry name" value="UBX7_N"/>
    <property type="match status" value="1"/>
</dbReference>
<dbReference type="Proteomes" id="UP000277580">
    <property type="component" value="Unassembled WGS sequence"/>
</dbReference>
<dbReference type="OrthoDB" id="2445133at2759"/>
<keyword evidence="2" id="KW-1185">Reference proteome</keyword>
<dbReference type="InterPro" id="IPR036249">
    <property type="entry name" value="Thioredoxin-like_sf"/>
</dbReference>
<dbReference type="AlphaFoldDB" id="A0A3N4K6T4"/>
<dbReference type="PANTHER" id="PTHR46424:SF1">
    <property type="entry name" value="UBX DOMAIN-CONTAINING PROTEIN 4"/>
    <property type="match status" value="1"/>
</dbReference>
<gene>
    <name evidence="1" type="ORF">P167DRAFT_580879</name>
</gene>
<evidence type="ECO:0000313" key="1">
    <source>
        <dbReference type="EMBL" id="RPB06254.1"/>
    </source>
</evidence>
<accession>A0A3N4K6T4</accession>
<dbReference type="PANTHER" id="PTHR46424">
    <property type="entry name" value="UBX DOMAIN-CONTAINING PROTEIN 4"/>
    <property type="match status" value="1"/>
</dbReference>
<dbReference type="GO" id="GO:0005783">
    <property type="term" value="C:endoplasmic reticulum"/>
    <property type="evidence" value="ECO:0007669"/>
    <property type="project" value="TreeGrafter"/>
</dbReference>
<evidence type="ECO:0000313" key="2">
    <source>
        <dbReference type="Proteomes" id="UP000277580"/>
    </source>
</evidence>
<dbReference type="InParanoid" id="A0A3N4K6T4"/>
<dbReference type="STRING" id="1392247.A0A3N4K6T4"/>
<protein>
    <recommendedName>
        <fullName evidence="3">Thioredoxin domain-containing protein</fullName>
    </recommendedName>
</protein>
<dbReference type="GO" id="GO:0036503">
    <property type="term" value="P:ERAD pathway"/>
    <property type="evidence" value="ECO:0007669"/>
    <property type="project" value="TreeGrafter"/>
</dbReference>
<evidence type="ECO:0008006" key="3">
    <source>
        <dbReference type="Google" id="ProtNLM"/>
    </source>
</evidence>
<dbReference type="SUPFAM" id="SSF52833">
    <property type="entry name" value="Thioredoxin-like"/>
    <property type="match status" value="1"/>
</dbReference>
<name>A0A3N4K6T4_9PEZI</name>
<feature type="non-terminal residue" evidence="1">
    <location>
        <position position="163"/>
    </location>
</feature>
<proteinExistence type="predicted"/>